<comment type="function">
    <text evidence="10">Catalyzes the condensation reaction of fatty acid synthesis by the addition to an acyl acceptor of two carbons from malonyl-ACP. Catalyzes the first condensation reaction which initiates fatty acid synthesis and may therefore play a role in governing the total rate of fatty acid production. Possesses both acetoacetyl-ACP synthase and acetyl transacylase activities. Its substrate specificity determines the biosynthesis of branched-chain and/or straight-chain of fatty acids.</text>
</comment>
<comment type="subunit">
    <text evidence="10">Homodimer.</text>
</comment>
<proteinExistence type="inferred from homology"/>
<dbReference type="EC" id="2.3.1.180" evidence="10"/>
<dbReference type="NCBIfam" id="TIGR00747">
    <property type="entry name" value="fabH"/>
    <property type="match status" value="1"/>
</dbReference>
<keyword evidence="8 10" id="KW-0511">Multifunctional enzyme</keyword>
<keyword evidence="6 10" id="KW-0443">Lipid metabolism</keyword>
<evidence type="ECO:0000256" key="6">
    <source>
        <dbReference type="ARBA" id="ARBA00023098"/>
    </source>
</evidence>
<evidence type="ECO:0000256" key="3">
    <source>
        <dbReference type="ARBA" id="ARBA00022516"/>
    </source>
</evidence>
<organism evidence="13 14">
    <name type="scientific">Maridesulfovibrio salexigens (strain ATCC 14822 / DSM 2638 / NCIMB 8403 / VKM B-1763)</name>
    <name type="common">Desulfovibrio salexigens</name>
    <dbReference type="NCBI Taxonomy" id="526222"/>
    <lineage>
        <taxon>Bacteria</taxon>
        <taxon>Pseudomonadati</taxon>
        <taxon>Thermodesulfobacteriota</taxon>
        <taxon>Desulfovibrionia</taxon>
        <taxon>Desulfovibrionales</taxon>
        <taxon>Desulfovibrionaceae</taxon>
        <taxon>Maridesulfovibrio</taxon>
    </lineage>
</organism>
<dbReference type="PANTHER" id="PTHR34069">
    <property type="entry name" value="3-OXOACYL-[ACYL-CARRIER-PROTEIN] SYNTHASE 3"/>
    <property type="match status" value="1"/>
</dbReference>
<feature type="region of interest" description="ACP-binding" evidence="10">
    <location>
        <begin position="256"/>
        <end position="260"/>
    </location>
</feature>
<dbReference type="RefSeq" id="WP_015850546.1">
    <property type="nucleotide sequence ID" value="NC_012881.1"/>
</dbReference>
<keyword evidence="7 10" id="KW-0275">Fatty acid biosynthesis</keyword>
<dbReference type="InterPro" id="IPR016039">
    <property type="entry name" value="Thiolase-like"/>
</dbReference>
<keyword evidence="4 10" id="KW-0808">Transferase</keyword>
<dbReference type="InterPro" id="IPR013751">
    <property type="entry name" value="ACP_syn_III_N"/>
</dbReference>
<reference evidence="13 14" key="1">
    <citation type="submission" date="2009-06" db="EMBL/GenBank/DDBJ databases">
        <title>Complete sequence of Desulfovibrio salexigens DSM 2638.</title>
        <authorList>
            <consortium name="US DOE Joint Genome Institute"/>
            <person name="Lucas S."/>
            <person name="Copeland A."/>
            <person name="Lapidus A."/>
            <person name="Glavina del Rio T."/>
            <person name="Tice H."/>
            <person name="Bruce D."/>
            <person name="Goodwin L."/>
            <person name="Pitluck S."/>
            <person name="Munk A.C."/>
            <person name="Brettin T."/>
            <person name="Detter J.C."/>
            <person name="Han C."/>
            <person name="Tapia R."/>
            <person name="Larimer F."/>
            <person name="Land M."/>
            <person name="Hauser L."/>
            <person name="Kyrpides N."/>
            <person name="Anderson I."/>
            <person name="Wall J.D."/>
            <person name="Arkin A.P."/>
            <person name="Dehal P."/>
            <person name="Chivian D."/>
            <person name="Giles B."/>
            <person name="Hazen T.C."/>
        </authorList>
    </citation>
    <scope>NUCLEOTIDE SEQUENCE [LARGE SCALE GENOMIC DNA]</scope>
    <source>
        <strain evidence="14">ATCC 14822 / DSM 2638 / NCIMB 8403 / VKM B-1763</strain>
    </source>
</reference>
<keyword evidence="5 10" id="KW-0276">Fatty acid metabolism</keyword>
<evidence type="ECO:0000256" key="8">
    <source>
        <dbReference type="ARBA" id="ARBA00023268"/>
    </source>
</evidence>
<evidence type="ECO:0000259" key="11">
    <source>
        <dbReference type="Pfam" id="PF08541"/>
    </source>
</evidence>
<dbReference type="HOGENOM" id="CLU_039592_3_1_7"/>
<dbReference type="AlphaFoldDB" id="C6BYD6"/>
<dbReference type="Pfam" id="PF08545">
    <property type="entry name" value="ACP_syn_III"/>
    <property type="match status" value="1"/>
</dbReference>
<gene>
    <name evidence="10" type="primary">fabH</name>
    <name evidence="13" type="ordered locus">Desal_0661</name>
</gene>
<protein>
    <recommendedName>
        <fullName evidence="10">Beta-ketoacyl-[acyl-carrier-protein] synthase III</fullName>
        <shortName evidence="10">Beta-ketoacyl-ACP synthase III</shortName>
        <shortName evidence="10">KAS III</shortName>
        <ecNumber evidence="10">2.3.1.180</ecNumber>
    </recommendedName>
    <alternativeName>
        <fullName evidence="10">3-oxoacyl-[acyl-carrier-protein] synthase 3</fullName>
    </alternativeName>
    <alternativeName>
        <fullName evidence="10">3-oxoacyl-[acyl-carrier-protein] synthase III</fullName>
    </alternativeName>
</protein>
<dbReference type="HAMAP" id="MF_01815">
    <property type="entry name" value="FabH"/>
    <property type="match status" value="1"/>
</dbReference>
<feature type="domain" description="Beta-ketoacyl-[acyl-carrier-protein] synthase III C-terminal" evidence="11">
    <location>
        <begin position="239"/>
        <end position="327"/>
    </location>
</feature>
<accession>C6BYD6</accession>
<feature type="active site" evidence="10">
    <location>
        <position position="285"/>
    </location>
</feature>
<feature type="domain" description="Beta-ketoacyl-[acyl-carrier-protein] synthase III N-terminal" evidence="12">
    <location>
        <begin position="107"/>
        <end position="187"/>
    </location>
</feature>
<evidence type="ECO:0000256" key="7">
    <source>
        <dbReference type="ARBA" id="ARBA00023160"/>
    </source>
</evidence>
<dbReference type="Gene3D" id="3.40.47.10">
    <property type="match status" value="1"/>
</dbReference>
<dbReference type="STRING" id="526222.Desal_0661"/>
<dbReference type="UniPathway" id="UPA00094"/>
<evidence type="ECO:0000256" key="9">
    <source>
        <dbReference type="ARBA" id="ARBA00023315"/>
    </source>
</evidence>
<evidence type="ECO:0000259" key="12">
    <source>
        <dbReference type="Pfam" id="PF08545"/>
    </source>
</evidence>
<evidence type="ECO:0000256" key="4">
    <source>
        <dbReference type="ARBA" id="ARBA00022679"/>
    </source>
</evidence>
<dbReference type="OrthoDB" id="9815506at2"/>
<dbReference type="EMBL" id="CP001649">
    <property type="protein sequence ID" value="ACS78727.1"/>
    <property type="molecule type" value="Genomic_DNA"/>
</dbReference>
<comment type="similarity">
    <text evidence="1 10">Belongs to the thiolase-like superfamily. FabH family.</text>
</comment>
<dbReference type="GO" id="GO:0044550">
    <property type="term" value="P:secondary metabolite biosynthetic process"/>
    <property type="evidence" value="ECO:0007669"/>
    <property type="project" value="TreeGrafter"/>
</dbReference>
<dbReference type="Proteomes" id="UP000002601">
    <property type="component" value="Chromosome"/>
</dbReference>
<comment type="domain">
    <text evidence="10">The last Arg residue of the ACP-binding site is essential for the weak association between ACP/AcpP and FabH.</text>
</comment>
<dbReference type="InterPro" id="IPR013747">
    <property type="entry name" value="ACP_syn_III_C"/>
</dbReference>
<dbReference type="GO" id="GO:0033818">
    <property type="term" value="F:beta-ketoacyl-acyl-carrier-protein synthase III activity"/>
    <property type="evidence" value="ECO:0007669"/>
    <property type="project" value="UniProtKB-UniRule"/>
</dbReference>
<keyword evidence="14" id="KW-1185">Reference proteome</keyword>
<evidence type="ECO:0000256" key="1">
    <source>
        <dbReference type="ARBA" id="ARBA00008642"/>
    </source>
</evidence>
<dbReference type="SUPFAM" id="SSF53901">
    <property type="entry name" value="Thiolase-like"/>
    <property type="match status" value="1"/>
</dbReference>
<sequence>MSTFSHIRGLGFHVPERLYTNSDLEKFVDTNDEWITTRTGIKQRHVVEDETCLDLAYEASVKALKAAGMEAEELTHIIIATFTGDMPVPTTSCLLMERLGIKNRAAMDLSAACSGFVYAVEVARALINLDPSSKILVCGSEVVTSRVNWEDRSTCVLFGDGAGAAVMTAGTDDEPGKVLDTLVRADGGPGMNLTIKGAGSAYPYKMGDTVGVENFVEMQGREIYKHAVRSMTSISNEILERQGLTIEDVDVLLPHQANMRIIEAVGKKLGIEREKVFANVDKFGNTSAASIPIALADARESGFIKDGDLVLLATFGGGLTWGSSLIQF</sequence>
<dbReference type="CDD" id="cd00830">
    <property type="entry name" value="KAS_III"/>
    <property type="match status" value="1"/>
</dbReference>
<keyword evidence="9 10" id="KW-0012">Acyltransferase</keyword>
<dbReference type="GO" id="GO:0005737">
    <property type="term" value="C:cytoplasm"/>
    <property type="evidence" value="ECO:0007669"/>
    <property type="project" value="UniProtKB-SubCell"/>
</dbReference>
<name>C6BYD6_MARSD</name>
<dbReference type="PANTHER" id="PTHR34069:SF2">
    <property type="entry name" value="BETA-KETOACYL-[ACYL-CARRIER-PROTEIN] SYNTHASE III"/>
    <property type="match status" value="1"/>
</dbReference>
<evidence type="ECO:0000256" key="10">
    <source>
        <dbReference type="HAMAP-Rule" id="MF_01815"/>
    </source>
</evidence>
<comment type="pathway">
    <text evidence="10">Lipid metabolism; fatty acid biosynthesis.</text>
</comment>
<evidence type="ECO:0000313" key="14">
    <source>
        <dbReference type="Proteomes" id="UP000002601"/>
    </source>
</evidence>
<keyword evidence="3 10" id="KW-0444">Lipid biosynthesis</keyword>
<dbReference type="GO" id="GO:0006633">
    <property type="term" value="P:fatty acid biosynthetic process"/>
    <property type="evidence" value="ECO:0007669"/>
    <property type="project" value="UniProtKB-UniRule"/>
</dbReference>
<dbReference type="eggNOG" id="COG0332">
    <property type="taxonomic scope" value="Bacteria"/>
</dbReference>
<feature type="active site" evidence="10">
    <location>
        <position position="113"/>
    </location>
</feature>
<comment type="catalytic activity">
    <reaction evidence="10">
        <text>malonyl-[ACP] + acetyl-CoA + H(+) = 3-oxobutanoyl-[ACP] + CO2 + CoA</text>
        <dbReference type="Rhea" id="RHEA:12080"/>
        <dbReference type="Rhea" id="RHEA-COMP:9623"/>
        <dbReference type="Rhea" id="RHEA-COMP:9625"/>
        <dbReference type="ChEBI" id="CHEBI:15378"/>
        <dbReference type="ChEBI" id="CHEBI:16526"/>
        <dbReference type="ChEBI" id="CHEBI:57287"/>
        <dbReference type="ChEBI" id="CHEBI:57288"/>
        <dbReference type="ChEBI" id="CHEBI:78449"/>
        <dbReference type="ChEBI" id="CHEBI:78450"/>
        <dbReference type="EC" id="2.3.1.180"/>
    </reaction>
</comment>
<dbReference type="NCBIfam" id="NF006829">
    <property type="entry name" value="PRK09352.1"/>
    <property type="match status" value="1"/>
</dbReference>
<evidence type="ECO:0000313" key="13">
    <source>
        <dbReference type="EMBL" id="ACS78727.1"/>
    </source>
</evidence>
<keyword evidence="2 10" id="KW-0963">Cytoplasm</keyword>
<comment type="subcellular location">
    <subcellularLocation>
        <location evidence="10">Cytoplasm</location>
    </subcellularLocation>
</comment>
<dbReference type="KEGG" id="dsa:Desal_0661"/>
<dbReference type="Pfam" id="PF08541">
    <property type="entry name" value="ACP_syn_III_C"/>
    <property type="match status" value="1"/>
</dbReference>
<dbReference type="InterPro" id="IPR004655">
    <property type="entry name" value="FabH"/>
</dbReference>
<dbReference type="GO" id="GO:0004315">
    <property type="term" value="F:3-oxoacyl-[acyl-carrier-protein] synthase activity"/>
    <property type="evidence" value="ECO:0007669"/>
    <property type="project" value="InterPro"/>
</dbReference>
<evidence type="ECO:0000256" key="5">
    <source>
        <dbReference type="ARBA" id="ARBA00022832"/>
    </source>
</evidence>
<evidence type="ECO:0000256" key="2">
    <source>
        <dbReference type="ARBA" id="ARBA00022490"/>
    </source>
</evidence>
<feature type="active site" evidence="10">
    <location>
        <position position="255"/>
    </location>
</feature>